<dbReference type="Pfam" id="PF14602">
    <property type="entry name" value="Hexapep_2"/>
    <property type="match status" value="1"/>
</dbReference>
<feature type="binding site" evidence="18">
    <location>
        <position position="441"/>
    </location>
    <ligand>
        <name>acetyl-CoA</name>
        <dbReference type="ChEBI" id="CHEBI:57288"/>
    </ligand>
</feature>
<feature type="binding site" evidence="18">
    <location>
        <position position="23"/>
    </location>
    <ligand>
        <name>UDP-N-acetyl-alpha-D-glucosamine</name>
        <dbReference type="ChEBI" id="CHEBI:57705"/>
    </ligand>
</feature>
<evidence type="ECO:0000256" key="8">
    <source>
        <dbReference type="ARBA" id="ARBA00022737"/>
    </source>
</evidence>
<evidence type="ECO:0000256" key="7">
    <source>
        <dbReference type="ARBA" id="ARBA00022723"/>
    </source>
</evidence>
<dbReference type="Gene3D" id="3.90.550.10">
    <property type="entry name" value="Spore Coat Polysaccharide Biosynthesis Protein SpsA, Chain A"/>
    <property type="match status" value="1"/>
</dbReference>
<dbReference type="GO" id="GO:0009245">
    <property type="term" value="P:lipid A biosynthetic process"/>
    <property type="evidence" value="ECO:0007669"/>
    <property type="project" value="UniProtKB-UniRule"/>
</dbReference>
<comment type="catalytic activity">
    <reaction evidence="16 18">
        <text>N-acetyl-alpha-D-glucosamine 1-phosphate + UTP + H(+) = UDP-N-acetyl-alpha-D-glucosamine + diphosphate</text>
        <dbReference type="Rhea" id="RHEA:13509"/>
        <dbReference type="ChEBI" id="CHEBI:15378"/>
        <dbReference type="ChEBI" id="CHEBI:33019"/>
        <dbReference type="ChEBI" id="CHEBI:46398"/>
        <dbReference type="ChEBI" id="CHEBI:57705"/>
        <dbReference type="ChEBI" id="CHEBI:57776"/>
        <dbReference type="EC" id="2.7.7.23"/>
    </reaction>
</comment>
<feature type="binding site" evidence="18">
    <location>
        <begin position="387"/>
        <end position="388"/>
    </location>
    <ligand>
        <name>acetyl-CoA</name>
        <dbReference type="ChEBI" id="CHEBI:57288"/>
    </ligand>
</feature>
<feature type="binding site" evidence="18">
    <location>
        <position position="424"/>
    </location>
    <ligand>
        <name>acetyl-CoA</name>
        <dbReference type="ChEBI" id="CHEBI:57288"/>
    </ligand>
</feature>
<keyword evidence="12 18" id="KW-0511">Multifunctional enzyme</keyword>
<evidence type="ECO:0000256" key="12">
    <source>
        <dbReference type="ARBA" id="ARBA00023268"/>
    </source>
</evidence>
<evidence type="ECO:0000256" key="16">
    <source>
        <dbReference type="ARBA" id="ARBA00048493"/>
    </source>
</evidence>
<dbReference type="EC" id="2.7.7.23" evidence="18"/>
<evidence type="ECO:0000256" key="13">
    <source>
        <dbReference type="ARBA" id="ARBA00023315"/>
    </source>
</evidence>
<evidence type="ECO:0000313" key="20">
    <source>
        <dbReference type="EMBL" id="CAA9470105.1"/>
    </source>
</evidence>
<dbReference type="UniPathway" id="UPA00973"/>
<dbReference type="Pfam" id="PF12804">
    <property type="entry name" value="NTP_transf_3"/>
    <property type="match status" value="1"/>
</dbReference>
<feature type="binding site" evidence="18">
    <location>
        <position position="229"/>
    </location>
    <ligand>
        <name>Mg(2+)</name>
        <dbReference type="ChEBI" id="CHEBI:18420"/>
    </ligand>
</feature>
<feature type="binding site" evidence="18">
    <location>
        <position position="153"/>
    </location>
    <ligand>
        <name>UDP-N-acetyl-alpha-D-glucosamine</name>
        <dbReference type="ChEBI" id="CHEBI:57705"/>
    </ligand>
</feature>
<name>A0A6J4RDX5_9ACTN</name>
<dbReference type="GO" id="GO:0019134">
    <property type="term" value="F:glucosamine-1-phosphate N-acetyltransferase activity"/>
    <property type="evidence" value="ECO:0007669"/>
    <property type="project" value="UniProtKB-UniRule"/>
</dbReference>
<feature type="binding site" evidence="18">
    <location>
        <position position="72"/>
    </location>
    <ligand>
        <name>UDP-N-acetyl-alpha-D-glucosamine</name>
        <dbReference type="ChEBI" id="CHEBI:57705"/>
    </ligand>
</feature>
<evidence type="ECO:0000256" key="9">
    <source>
        <dbReference type="ARBA" id="ARBA00022842"/>
    </source>
</evidence>
<dbReference type="InterPro" id="IPR050065">
    <property type="entry name" value="GlmU-like"/>
</dbReference>
<comment type="function">
    <text evidence="17 18">Catalyzes the last two sequential reactions in the de novo biosynthetic pathway for UDP-N-acetylglucosamine (UDP-GlcNAc). The C-terminal domain catalyzes the transfer of acetyl group from acetyl coenzyme A to glucosamine-1-phosphate (GlcN-1-P) to produce N-acetylglucosamine-1-phosphate (GlcNAc-1-P), which is converted into UDP-GlcNAc by the transfer of uridine 5-monophosphate (from uridine 5-triphosphate), a reaction catalyzed by the N-terminal domain.</text>
</comment>
<feature type="binding site" evidence="18">
    <location>
        <position position="334"/>
    </location>
    <ligand>
        <name>UDP-N-acetyl-alpha-D-glucosamine</name>
        <dbReference type="ChEBI" id="CHEBI:57705"/>
    </ligand>
</feature>
<protein>
    <recommendedName>
        <fullName evidence="18">Bifunctional protein GlmU</fullName>
    </recommendedName>
    <domain>
        <recommendedName>
            <fullName evidence="18">UDP-N-acetylglucosamine pyrophosphorylase</fullName>
            <ecNumber evidence="18">2.7.7.23</ecNumber>
        </recommendedName>
        <alternativeName>
            <fullName evidence="18">N-acetylglucosamine-1-phosphate uridyltransferase</fullName>
        </alternativeName>
    </domain>
    <domain>
        <recommendedName>
            <fullName evidence="18">Glucosamine-1-phosphate N-acetyltransferase</fullName>
            <ecNumber evidence="18">2.3.1.157</ecNumber>
        </recommendedName>
    </domain>
</protein>
<feature type="active site" description="Proton acceptor" evidence="18">
    <location>
        <position position="364"/>
    </location>
</feature>
<feature type="binding site" evidence="18">
    <location>
        <position position="352"/>
    </location>
    <ligand>
        <name>UDP-N-acetyl-alpha-D-glucosamine</name>
        <dbReference type="ChEBI" id="CHEBI:57705"/>
    </ligand>
</feature>
<evidence type="ECO:0000256" key="10">
    <source>
        <dbReference type="ARBA" id="ARBA00022960"/>
    </source>
</evidence>
<evidence type="ECO:0000256" key="3">
    <source>
        <dbReference type="ARBA" id="ARBA00007947"/>
    </source>
</evidence>
<dbReference type="PANTHER" id="PTHR43584:SF3">
    <property type="entry name" value="BIFUNCTIONAL PROTEIN GLMU"/>
    <property type="match status" value="1"/>
</dbReference>
<evidence type="ECO:0000256" key="1">
    <source>
        <dbReference type="ARBA" id="ARBA00004496"/>
    </source>
</evidence>
<dbReference type="SUPFAM" id="SSF53448">
    <property type="entry name" value="Nucleotide-diphospho-sugar transferases"/>
    <property type="match status" value="1"/>
</dbReference>
<keyword evidence="11 18" id="KW-0573">Peptidoglycan synthesis</keyword>
<reference evidence="20" key="1">
    <citation type="submission" date="2020-02" db="EMBL/GenBank/DDBJ databases">
        <authorList>
            <person name="Meier V. D."/>
        </authorList>
    </citation>
    <scope>NUCLEOTIDE SEQUENCE</scope>
    <source>
        <strain evidence="20">AVDCRST_MAG65</strain>
    </source>
</reference>
<dbReference type="GO" id="GO:0006048">
    <property type="term" value="P:UDP-N-acetylglucosamine biosynthetic process"/>
    <property type="evidence" value="ECO:0007669"/>
    <property type="project" value="UniProtKB-UniPathway"/>
</dbReference>
<feature type="binding site" evidence="18">
    <location>
        <begin position="77"/>
        <end position="78"/>
    </location>
    <ligand>
        <name>UDP-N-acetyl-alpha-D-glucosamine</name>
        <dbReference type="ChEBI" id="CHEBI:57705"/>
    </ligand>
</feature>
<dbReference type="GO" id="GO:0005737">
    <property type="term" value="C:cytoplasm"/>
    <property type="evidence" value="ECO:0007669"/>
    <property type="project" value="UniProtKB-SubCell"/>
</dbReference>
<comment type="subunit">
    <text evidence="18">Homotrimer.</text>
</comment>
<feature type="binding site" evidence="18">
    <location>
        <position position="229"/>
    </location>
    <ligand>
        <name>UDP-N-acetyl-alpha-D-glucosamine</name>
        <dbReference type="ChEBI" id="CHEBI:57705"/>
    </ligand>
</feature>
<keyword evidence="7 18" id="KW-0479">Metal-binding</keyword>
<dbReference type="CDD" id="cd03353">
    <property type="entry name" value="LbH_GlmU_C"/>
    <property type="match status" value="1"/>
</dbReference>
<organism evidence="20">
    <name type="scientific">uncultured Solirubrobacteraceae bacterium</name>
    <dbReference type="NCBI Taxonomy" id="1162706"/>
    <lineage>
        <taxon>Bacteria</taxon>
        <taxon>Bacillati</taxon>
        <taxon>Actinomycetota</taxon>
        <taxon>Thermoleophilia</taxon>
        <taxon>Solirubrobacterales</taxon>
        <taxon>Solirubrobacteraceae</taxon>
        <taxon>environmental samples</taxon>
    </lineage>
</organism>
<dbReference type="CDD" id="cd02540">
    <property type="entry name" value="GT2_GlmU_N_bac"/>
    <property type="match status" value="1"/>
</dbReference>
<comment type="subcellular location">
    <subcellularLocation>
        <location evidence="1 18">Cytoplasm</location>
    </subcellularLocation>
</comment>
<comment type="cofactor">
    <cofactor evidence="18">
        <name>Mg(2+)</name>
        <dbReference type="ChEBI" id="CHEBI:18420"/>
    </cofactor>
    <text evidence="18">Binds 1 Mg(2+) ion per subunit.</text>
</comment>
<keyword evidence="6 18" id="KW-0548">Nucleotidyltransferase</keyword>
<dbReference type="PANTHER" id="PTHR43584">
    <property type="entry name" value="NUCLEOTIDYL TRANSFERASE"/>
    <property type="match status" value="1"/>
</dbReference>
<dbReference type="GO" id="GO:0016020">
    <property type="term" value="C:membrane"/>
    <property type="evidence" value="ECO:0007669"/>
    <property type="project" value="GOC"/>
</dbReference>
<dbReference type="InterPro" id="IPR029044">
    <property type="entry name" value="Nucleotide-diphossugar_trans"/>
</dbReference>
<accession>A0A6J4RDX5</accession>
<feature type="region of interest" description="Pyrophosphorylase" evidence="18">
    <location>
        <begin position="1"/>
        <end position="231"/>
    </location>
</feature>
<dbReference type="GO" id="GO:0071555">
    <property type="term" value="P:cell wall organization"/>
    <property type="evidence" value="ECO:0007669"/>
    <property type="project" value="UniProtKB-KW"/>
</dbReference>
<dbReference type="EC" id="2.3.1.157" evidence="18"/>
<feature type="binding site" evidence="18">
    <location>
        <position position="378"/>
    </location>
    <ligand>
        <name>UDP-N-acetyl-alpha-D-glucosamine</name>
        <dbReference type="ChEBI" id="CHEBI:57705"/>
    </ligand>
</feature>
<proteinExistence type="inferred from homology"/>
<dbReference type="InterPro" id="IPR025877">
    <property type="entry name" value="MobA-like_NTP_Trfase"/>
</dbReference>
<evidence type="ECO:0000256" key="18">
    <source>
        <dbReference type="HAMAP-Rule" id="MF_01631"/>
    </source>
</evidence>
<feature type="region of interest" description="N-acetyltransferase" evidence="18">
    <location>
        <begin position="253"/>
        <end position="462"/>
    </location>
</feature>
<evidence type="ECO:0000256" key="2">
    <source>
        <dbReference type="ARBA" id="ARBA00007707"/>
    </source>
</evidence>
<keyword evidence="10 18" id="KW-0133">Cell shape</keyword>
<feature type="region of interest" description="Linker" evidence="18">
    <location>
        <begin position="232"/>
        <end position="252"/>
    </location>
</feature>
<feature type="binding site" evidence="18">
    <location>
        <position position="171"/>
    </location>
    <ligand>
        <name>UDP-N-acetyl-alpha-D-glucosamine</name>
        <dbReference type="ChEBI" id="CHEBI:57705"/>
    </ligand>
</feature>
<dbReference type="Gene3D" id="2.160.10.10">
    <property type="entry name" value="Hexapeptide repeat proteins"/>
    <property type="match status" value="1"/>
</dbReference>
<dbReference type="GO" id="GO:0000287">
    <property type="term" value="F:magnesium ion binding"/>
    <property type="evidence" value="ECO:0007669"/>
    <property type="project" value="UniProtKB-UniRule"/>
</dbReference>
<dbReference type="SUPFAM" id="SSF51161">
    <property type="entry name" value="Trimeric LpxA-like enzymes"/>
    <property type="match status" value="1"/>
</dbReference>
<dbReference type="NCBIfam" id="TIGR01173">
    <property type="entry name" value="glmU"/>
    <property type="match status" value="1"/>
</dbReference>
<dbReference type="HAMAP" id="MF_01631">
    <property type="entry name" value="GlmU"/>
    <property type="match status" value="1"/>
</dbReference>
<dbReference type="EMBL" id="CADCVL010000117">
    <property type="protein sequence ID" value="CAA9470105.1"/>
    <property type="molecule type" value="Genomic_DNA"/>
</dbReference>
<dbReference type="GO" id="GO:0000902">
    <property type="term" value="P:cell morphogenesis"/>
    <property type="evidence" value="ECO:0007669"/>
    <property type="project" value="UniProtKB-UniRule"/>
</dbReference>
<feature type="binding site" evidence="18">
    <location>
        <position position="367"/>
    </location>
    <ligand>
        <name>UDP-N-acetyl-alpha-D-glucosamine</name>
        <dbReference type="ChEBI" id="CHEBI:57705"/>
    </ligand>
</feature>
<evidence type="ECO:0000256" key="5">
    <source>
        <dbReference type="ARBA" id="ARBA00022679"/>
    </source>
</evidence>
<comment type="catalytic activity">
    <reaction evidence="15 18">
        <text>alpha-D-glucosamine 1-phosphate + acetyl-CoA = N-acetyl-alpha-D-glucosamine 1-phosphate + CoA + H(+)</text>
        <dbReference type="Rhea" id="RHEA:13725"/>
        <dbReference type="ChEBI" id="CHEBI:15378"/>
        <dbReference type="ChEBI" id="CHEBI:57287"/>
        <dbReference type="ChEBI" id="CHEBI:57288"/>
        <dbReference type="ChEBI" id="CHEBI:57776"/>
        <dbReference type="ChEBI" id="CHEBI:58516"/>
        <dbReference type="EC" id="2.3.1.157"/>
    </reaction>
</comment>
<dbReference type="GO" id="GO:0009252">
    <property type="term" value="P:peptidoglycan biosynthetic process"/>
    <property type="evidence" value="ECO:0007669"/>
    <property type="project" value="UniProtKB-UniRule"/>
</dbReference>
<dbReference type="InterPro" id="IPR001451">
    <property type="entry name" value="Hexapep"/>
</dbReference>
<feature type="binding site" evidence="18">
    <location>
        <begin position="9"/>
        <end position="12"/>
    </location>
    <ligand>
        <name>UDP-N-acetyl-alpha-D-glucosamine</name>
        <dbReference type="ChEBI" id="CHEBI:57705"/>
    </ligand>
</feature>
<dbReference type="InterPro" id="IPR011004">
    <property type="entry name" value="Trimer_LpxA-like_sf"/>
</dbReference>
<evidence type="ECO:0000259" key="19">
    <source>
        <dbReference type="Pfam" id="PF12804"/>
    </source>
</evidence>
<evidence type="ECO:0000256" key="15">
    <source>
        <dbReference type="ARBA" id="ARBA00048247"/>
    </source>
</evidence>
<comment type="similarity">
    <text evidence="3 18">In the N-terminal section; belongs to the N-acetylglucosamine-1-phosphate uridyltransferase family.</text>
</comment>
<comment type="pathway">
    <text evidence="18">Nucleotide-sugar biosynthesis; UDP-N-acetyl-alpha-D-glucosamine biosynthesis; UDP-N-acetyl-alpha-D-glucosamine from N-acetyl-alpha-D-glucosamine 1-phosphate: step 1/1.</text>
</comment>
<feature type="domain" description="MobA-like NTP transferase" evidence="19">
    <location>
        <begin position="6"/>
        <end position="130"/>
    </location>
</feature>
<comment type="similarity">
    <text evidence="2 18">In the C-terminal section; belongs to the transferase hexapeptide repeat family.</text>
</comment>
<evidence type="ECO:0000256" key="11">
    <source>
        <dbReference type="ARBA" id="ARBA00022984"/>
    </source>
</evidence>
<feature type="binding site" evidence="18">
    <location>
        <position position="138"/>
    </location>
    <ligand>
        <name>UDP-N-acetyl-alpha-D-glucosamine</name>
        <dbReference type="ChEBI" id="CHEBI:57705"/>
    </ligand>
</feature>
<comment type="caution">
    <text evidence="18">Lacks conserved residue(s) required for the propagation of feature annotation.</text>
</comment>
<sequence length="462" mass="47841">MSAPTVVILAAGQGTRMKSATPKVLHPVCGRPMILWPVTAALDAGAARVVVVDDPSRKLDGVVPAGVAIAVQEQPRGTGDAVKAAAALIDPGSPVVVLAGDVPLITATAIEALVRAHADSGAAATMATMELDDPSGYGRVVRDAAGAVERVVETKVAGDATPAELAIREVNTGVLAFDGRALLDALGGLESDNAQGELYLPDVLPVLRAAGRPVGAHLIDDPRLMLGVNDRVDLAEVTRHAQQRINEGHMRAGVTFLDPASTIVDVDVVIGRDTVIEPFCGLRGSTRIGDGCLIGAGSTLIDTTLGDEVTVRHTYADGAQLESGATVGPFAYLRPGATLRPRSKVGTFVEVKNATIGTGSKVPHLSYVGDAEVGENSNLGAGTITVNYDGRRKHRTKIGDNVRGGSDTMFIAPVTVGDGAWTAAGSVITKDIPPGALGVARARQHNVEGYVERRTREQEEQS</sequence>
<evidence type="ECO:0000256" key="6">
    <source>
        <dbReference type="ARBA" id="ARBA00022695"/>
    </source>
</evidence>
<keyword evidence="8 18" id="KW-0677">Repeat</keyword>
<feature type="binding site" evidence="18">
    <location>
        <position position="406"/>
    </location>
    <ligand>
        <name>acetyl-CoA</name>
        <dbReference type="ChEBI" id="CHEBI:57288"/>
    </ligand>
</feature>
<comment type="pathway">
    <text evidence="18">Nucleotide-sugar biosynthesis; UDP-N-acetyl-alpha-D-glucosamine biosynthesis; N-acetyl-alpha-D-glucosamine 1-phosphate from alpha-D-glucosamine 6-phosphate (route II): step 2/2.</text>
</comment>
<keyword evidence="13 18" id="KW-0012">Acyltransferase</keyword>
<dbReference type="GO" id="GO:0003977">
    <property type="term" value="F:UDP-N-acetylglucosamine diphosphorylase activity"/>
    <property type="evidence" value="ECO:0007669"/>
    <property type="project" value="UniProtKB-UniRule"/>
</dbReference>
<dbReference type="InterPro" id="IPR038009">
    <property type="entry name" value="GlmU_C_LbH"/>
</dbReference>
<dbReference type="Pfam" id="PF00132">
    <property type="entry name" value="Hexapep"/>
    <property type="match status" value="1"/>
</dbReference>
<dbReference type="GO" id="GO:0008360">
    <property type="term" value="P:regulation of cell shape"/>
    <property type="evidence" value="ECO:0007669"/>
    <property type="project" value="UniProtKB-KW"/>
</dbReference>
<gene>
    <name evidence="18" type="primary">glmU</name>
    <name evidence="20" type="ORF">AVDCRST_MAG65-692</name>
</gene>
<dbReference type="AlphaFoldDB" id="A0A6J4RDX5"/>
<feature type="binding site" evidence="18">
    <location>
        <position position="101"/>
    </location>
    <ligand>
        <name>Mg(2+)</name>
        <dbReference type="ChEBI" id="CHEBI:18420"/>
    </ligand>
</feature>
<keyword evidence="9 18" id="KW-0460">Magnesium</keyword>
<evidence type="ECO:0000256" key="14">
    <source>
        <dbReference type="ARBA" id="ARBA00023316"/>
    </source>
</evidence>
<evidence type="ECO:0000256" key="17">
    <source>
        <dbReference type="ARBA" id="ARBA00049628"/>
    </source>
</evidence>
<feature type="binding site" evidence="18">
    <location>
        <position position="381"/>
    </location>
    <ligand>
        <name>acetyl-CoA</name>
        <dbReference type="ChEBI" id="CHEBI:57288"/>
    </ligand>
</feature>
<dbReference type="InterPro" id="IPR005882">
    <property type="entry name" value="Bifunctional_GlmU"/>
</dbReference>
<keyword evidence="5 18" id="KW-0808">Transferase</keyword>
<dbReference type="UniPathway" id="UPA00113">
    <property type="reaction ID" value="UER00532"/>
</dbReference>
<comment type="pathway">
    <text evidence="18">Bacterial outer membrane biogenesis; LPS lipid A biosynthesis.</text>
</comment>
<evidence type="ECO:0000256" key="4">
    <source>
        <dbReference type="ARBA" id="ARBA00022490"/>
    </source>
</evidence>
<keyword evidence="4 18" id="KW-0963">Cytoplasm</keyword>
<keyword evidence="14 18" id="KW-0961">Cell wall biogenesis/degradation</keyword>